<organism evidence="1 2">
    <name type="scientific">Erythrobacter insulae</name>
    <dbReference type="NCBI Taxonomy" id="2584124"/>
    <lineage>
        <taxon>Bacteria</taxon>
        <taxon>Pseudomonadati</taxon>
        <taxon>Pseudomonadota</taxon>
        <taxon>Alphaproteobacteria</taxon>
        <taxon>Sphingomonadales</taxon>
        <taxon>Erythrobacteraceae</taxon>
        <taxon>Erythrobacter/Porphyrobacter group</taxon>
        <taxon>Erythrobacter</taxon>
    </lineage>
</organism>
<evidence type="ECO:0008006" key="3">
    <source>
        <dbReference type="Google" id="ProtNLM"/>
    </source>
</evidence>
<keyword evidence="2" id="KW-1185">Reference proteome</keyword>
<gene>
    <name evidence="1" type="ORF">FGU71_12420</name>
</gene>
<protein>
    <recommendedName>
        <fullName evidence="3">Phytoene synthase</fullName>
    </recommendedName>
</protein>
<sequence length="218" mass="23451">MPDHADSPDYDQTFPPELELALAHTAAPLRARLAAVFALDQRLGRIVSATTEPMLGQMRLAWWRDMLGTDASDRPKGDAVLDTIGANWADEETPLIQLVDAWELFVVAEKLTAERLVTFAEGRSAPLNHIAPMETGDSSAGLAWALADAAARISDEGERAVLIETGLRLARAKNSRPRHLKGIGVLDALAIRALTRGGRPLMEGRGASLTALRAALFG</sequence>
<accession>A0A547PEP3</accession>
<dbReference type="EMBL" id="VHJK01000001">
    <property type="protein sequence ID" value="TRD12588.1"/>
    <property type="molecule type" value="Genomic_DNA"/>
</dbReference>
<name>A0A547PEP3_9SPHN</name>
<proteinExistence type="predicted"/>
<dbReference type="AlphaFoldDB" id="A0A547PEP3"/>
<dbReference type="OrthoDB" id="9814909at2"/>
<reference evidence="1 2" key="1">
    <citation type="submission" date="2019-06" db="EMBL/GenBank/DDBJ databases">
        <title>Erythrobacter insulae sp. nov., isolated from a tidal flat.</title>
        <authorList>
            <person name="Yoon J.-H."/>
        </authorList>
    </citation>
    <scope>NUCLEOTIDE SEQUENCE [LARGE SCALE GENOMIC DNA]</scope>
    <source>
        <strain evidence="1 2">JBTF-M21</strain>
    </source>
</reference>
<comment type="caution">
    <text evidence="1">The sequence shown here is derived from an EMBL/GenBank/DDBJ whole genome shotgun (WGS) entry which is preliminary data.</text>
</comment>
<dbReference type="RefSeq" id="WP_142788860.1">
    <property type="nucleotide sequence ID" value="NZ_VHJK01000001.1"/>
</dbReference>
<evidence type="ECO:0000313" key="1">
    <source>
        <dbReference type="EMBL" id="TRD12588.1"/>
    </source>
</evidence>
<evidence type="ECO:0000313" key="2">
    <source>
        <dbReference type="Proteomes" id="UP000316343"/>
    </source>
</evidence>
<dbReference type="Proteomes" id="UP000316343">
    <property type="component" value="Unassembled WGS sequence"/>
</dbReference>